<evidence type="ECO:0008006" key="4">
    <source>
        <dbReference type="Google" id="ProtNLM"/>
    </source>
</evidence>
<reference evidence="2 3" key="1">
    <citation type="submission" date="2018-08" db="EMBL/GenBank/DDBJ databases">
        <title>Genomic investigation of the strawberry pathogen Phytophthora fragariae indicates pathogenicity is determined by transcriptional variation in three key races.</title>
        <authorList>
            <person name="Adams T.M."/>
            <person name="Armitage A.D."/>
            <person name="Sobczyk M.K."/>
            <person name="Bates H.J."/>
            <person name="Dunwell J.M."/>
            <person name="Nellist C.F."/>
            <person name="Harrison R.J."/>
        </authorList>
    </citation>
    <scope>NUCLEOTIDE SEQUENCE [LARGE SCALE GENOMIC DNA]</scope>
    <source>
        <strain evidence="2 3">NOV-71</strain>
    </source>
</reference>
<dbReference type="EMBL" id="QXFZ01002186">
    <property type="protein sequence ID" value="KAE9079761.1"/>
    <property type="molecule type" value="Genomic_DNA"/>
</dbReference>
<dbReference type="PANTHER" id="PTHR31142">
    <property type="entry name" value="TOBAMOVIRUS MULTIPLICATION PROTEIN 1-LIKE ISOFORM X1"/>
    <property type="match status" value="1"/>
</dbReference>
<dbReference type="AlphaFoldDB" id="A0A6A3QN14"/>
<evidence type="ECO:0000313" key="2">
    <source>
        <dbReference type="EMBL" id="KAE9079761.1"/>
    </source>
</evidence>
<proteinExistence type="predicted"/>
<name>A0A6A3QN14_9STRA</name>
<feature type="transmembrane region" description="Helical" evidence="1">
    <location>
        <begin position="160"/>
        <end position="183"/>
    </location>
</feature>
<accession>A0A6A3QN14</accession>
<feature type="transmembrane region" description="Helical" evidence="1">
    <location>
        <begin position="249"/>
        <end position="269"/>
    </location>
</feature>
<keyword evidence="1" id="KW-1133">Transmembrane helix</keyword>
<evidence type="ECO:0000256" key="1">
    <source>
        <dbReference type="SAM" id="Phobius"/>
    </source>
</evidence>
<feature type="transmembrane region" description="Helical" evidence="1">
    <location>
        <begin position="294"/>
        <end position="312"/>
    </location>
</feature>
<evidence type="ECO:0000313" key="3">
    <source>
        <dbReference type="Proteomes" id="UP000441208"/>
    </source>
</evidence>
<dbReference type="PANTHER" id="PTHR31142:SF3">
    <property type="entry name" value="THH1_TOM1_TOM3 DOMAIN-CONTAINING PROTEIN"/>
    <property type="match status" value="1"/>
</dbReference>
<comment type="caution">
    <text evidence="2">The sequence shown here is derived from an EMBL/GenBank/DDBJ whole genome shotgun (WGS) entry which is preliminary data.</text>
</comment>
<feature type="transmembrane region" description="Helical" evidence="1">
    <location>
        <begin position="97"/>
        <end position="113"/>
    </location>
</feature>
<keyword evidence="1" id="KW-0472">Membrane</keyword>
<sequence>MTIIRHRLKFEFSVVASMKLNVSDTTCWFGLARTERGCVRTLASYDEDAYLRVQIVYCVLGVLSVIASAIMYCRAVNYGNILPRPITSFLSDSCTAALYSVYILALGYWALIIQKGSAVVDKPAKLRCLETSSIAFVWTFYTAYSMALFASKGFQPVWMLYLQLVVSACVLGAISTMFLVYGLRVLSRLQMYEREVKLRMSSALYERMMPNESFTLACSSDDGGIPIIPEPRYARRQPQEGHATKIKKILFIAESVSIIVMVGQLYMAVSRAATTPVELSCANGKLCKTVKSSVNVLHLLQCACVWVLLWTFRRIKKKNVVPQPIV</sequence>
<dbReference type="InterPro" id="IPR040226">
    <property type="entry name" value="THH1/TOM1/TOM3"/>
</dbReference>
<keyword evidence="1" id="KW-0812">Transmembrane</keyword>
<feature type="transmembrane region" description="Helical" evidence="1">
    <location>
        <begin position="134"/>
        <end position="154"/>
    </location>
</feature>
<organism evidence="2 3">
    <name type="scientific">Phytophthora fragariae</name>
    <dbReference type="NCBI Taxonomy" id="53985"/>
    <lineage>
        <taxon>Eukaryota</taxon>
        <taxon>Sar</taxon>
        <taxon>Stramenopiles</taxon>
        <taxon>Oomycota</taxon>
        <taxon>Peronosporomycetes</taxon>
        <taxon>Peronosporales</taxon>
        <taxon>Peronosporaceae</taxon>
        <taxon>Phytophthora</taxon>
    </lineage>
</organism>
<dbReference type="Proteomes" id="UP000441208">
    <property type="component" value="Unassembled WGS sequence"/>
</dbReference>
<gene>
    <name evidence="2" type="ORF">PF007_g23319</name>
</gene>
<feature type="transmembrane region" description="Helical" evidence="1">
    <location>
        <begin position="55"/>
        <end position="77"/>
    </location>
</feature>
<protein>
    <recommendedName>
        <fullName evidence="4">THH1/TOM1/TOM3 domain-containing protein</fullName>
    </recommendedName>
</protein>